<accession>L9ZEK6</accession>
<dbReference type="Gene3D" id="3.30.450.40">
    <property type="match status" value="1"/>
</dbReference>
<dbReference type="OrthoDB" id="106505at2157"/>
<dbReference type="PROSITE" id="PS50113">
    <property type="entry name" value="PAC"/>
    <property type="match status" value="1"/>
</dbReference>
<dbReference type="SUPFAM" id="SSF55785">
    <property type="entry name" value="PYP-like sensor domain (PAS domain)"/>
    <property type="match status" value="1"/>
</dbReference>
<dbReference type="AlphaFoldDB" id="L9ZEK6"/>
<feature type="compositionally biased region" description="Basic and acidic residues" evidence="3">
    <location>
        <begin position="180"/>
        <end position="189"/>
    </location>
</feature>
<dbReference type="InterPro" id="IPR031803">
    <property type="entry name" value="BAT_GAF/HTH-assoc"/>
</dbReference>
<dbReference type="InterPro" id="IPR000700">
    <property type="entry name" value="PAS-assoc_C"/>
</dbReference>
<feature type="domain" description="PAC" evidence="5">
    <location>
        <begin position="306"/>
        <end position="357"/>
    </location>
</feature>
<dbReference type="InterPro" id="IPR003018">
    <property type="entry name" value="GAF"/>
</dbReference>
<name>L9ZEK6_9EURY</name>
<protein>
    <submittedName>
        <fullName evidence="6">PAS/PAC sensor protein</fullName>
    </submittedName>
</protein>
<dbReference type="RefSeq" id="WP_006827891.1">
    <property type="nucleotide sequence ID" value="NZ_AOIL01000070.1"/>
</dbReference>
<reference evidence="6 7" key="1">
    <citation type="journal article" date="2014" name="PLoS Genet.">
        <title>Phylogenetically driven sequencing of extremely halophilic archaea reveals strategies for static and dynamic osmo-response.</title>
        <authorList>
            <person name="Becker E.A."/>
            <person name="Seitzer P.M."/>
            <person name="Tritt A."/>
            <person name="Larsen D."/>
            <person name="Krusor M."/>
            <person name="Yao A.I."/>
            <person name="Wu D."/>
            <person name="Madern D."/>
            <person name="Eisen J.A."/>
            <person name="Darling A.E."/>
            <person name="Facciotti M.T."/>
        </authorList>
    </citation>
    <scope>NUCLEOTIDE SEQUENCE [LARGE SCALE GENOMIC DNA]</scope>
    <source>
        <strain evidence="6 7">DSM 12281</strain>
    </source>
</reference>
<feature type="region of interest" description="Disordered" evidence="3">
    <location>
        <begin position="442"/>
        <end position="504"/>
    </location>
</feature>
<feature type="compositionally biased region" description="Acidic residues" evidence="3">
    <location>
        <begin position="162"/>
        <end position="179"/>
    </location>
</feature>
<feature type="region of interest" description="Disordered" evidence="3">
    <location>
        <begin position="77"/>
        <end position="116"/>
    </location>
</feature>
<keyword evidence="7" id="KW-1185">Reference proteome</keyword>
<evidence type="ECO:0000259" key="4">
    <source>
        <dbReference type="PROSITE" id="PS50112"/>
    </source>
</evidence>
<dbReference type="SUPFAM" id="SSF55781">
    <property type="entry name" value="GAF domain-like"/>
    <property type="match status" value="1"/>
</dbReference>
<dbReference type="PANTHER" id="PTHR34236:SF1">
    <property type="entry name" value="DIMETHYL SULFOXIDE REDUCTASE TRANSCRIPTIONAL ACTIVATOR"/>
    <property type="match status" value="1"/>
</dbReference>
<dbReference type="PANTHER" id="PTHR34236">
    <property type="entry name" value="DIMETHYL SULFOXIDE REDUCTASE TRANSCRIPTIONAL ACTIVATOR"/>
    <property type="match status" value="1"/>
</dbReference>
<feature type="compositionally biased region" description="Low complexity" evidence="3">
    <location>
        <begin position="196"/>
        <end position="210"/>
    </location>
</feature>
<dbReference type="InterPro" id="IPR029016">
    <property type="entry name" value="GAF-like_dom_sf"/>
</dbReference>
<keyword evidence="2" id="KW-0804">Transcription</keyword>
<dbReference type="PATRIC" id="fig|1230458.4.peg.4374"/>
<evidence type="ECO:0000256" key="2">
    <source>
        <dbReference type="ARBA" id="ARBA00023163"/>
    </source>
</evidence>
<dbReference type="NCBIfam" id="TIGR00229">
    <property type="entry name" value="sensory_box"/>
    <property type="match status" value="1"/>
</dbReference>
<dbReference type="SMART" id="SM00065">
    <property type="entry name" value="GAF"/>
    <property type="match status" value="1"/>
</dbReference>
<dbReference type="Proteomes" id="UP000011648">
    <property type="component" value="Unassembled WGS sequence"/>
</dbReference>
<feature type="domain" description="PAS" evidence="4">
    <location>
        <begin position="231"/>
        <end position="303"/>
    </location>
</feature>
<evidence type="ECO:0000256" key="1">
    <source>
        <dbReference type="ARBA" id="ARBA00023015"/>
    </source>
</evidence>
<dbReference type="STRING" id="1230458.C484_21693"/>
<dbReference type="InterPro" id="IPR007050">
    <property type="entry name" value="HTH_bacterioopsin"/>
</dbReference>
<dbReference type="Pfam" id="PF08448">
    <property type="entry name" value="PAS_4"/>
    <property type="match status" value="1"/>
</dbReference>
<evidence type="ECO:0000259" key="5">
    <source>
        <dbReference type="PROSITE" id="PS50113"/>
    </source>
</evidence>
<evidence type="ECO:0000313" key="6">
    <source>
        <dbReference type="EMBL" id="ELY84804.1"/>
    </source>
</evidence>
<sequence length="808" mass="88936">MEHSQETVSLVCVTTAPASEHRLCTELEATDRDPPVETTVRSLAELRSTDRSGASFAFKPDGIVIDVDRPASLQTAIGQVEDVRTEAQTQTRTQESNRDTTQDDAGEQPIVVTPQNGSETLAAAALRADVSEYVPATDNAVTRVLDVIREETAATGSHGTDSEGEEGEERDGDEEETEEKQEQEQEQRQKQASANTDPTDGTSTDPDFGPNPDSEQHVERDAESTPAPTHDDTYHRIIANELPDEAFVISADGTYLESKIRPSSAELYTISAAELVGKHLTDAFPEETATQLQDCLDRTLRTGEVQSVEYSVETTEGRRRYEARVVPVDERIDGQRAVIWLARDITERAQRERRLRARQANLETLNRINAVIRQVIETLVDAPTRDAIEREVCAELVDSDLYCACWIAERTTNGEFSYRTGAGEATTYLDAVRNIDDAQYEHSQAQIQAEATGESEADTATASETEVGGEDVPGGTADEDNSGSQTDSQRPVERTGTTGEILTANHILEREPLPEPIQAAASEDTVRAAITVPIVHEQTIYGVLTVLASRADAFSDTEQEAFKLLGETMGFSIMAVKSRQLLFADTVTELEFRIDGGESFSFDLTAEYDCTCSLEWSGTTSDGRPIQYVTVDGLDGETVIEAASEHESIESCRLIHDGRDHCTIEMRLVKSGVRTIANHGGTIRDVTVTDGVGTCIVEVPQHGDVREVAEALSAIYESTELMARREVDRPVHTAVERRNRIHEELTDRQLTTLRLAYFSGFFEWPRSSTGEEISETMGVTPPTMHQHLRKGLKTVLSEFFEEGSSPIE</sequence>
<dbReference type="Gene3D" id="3.30.450.20">
    <property type="entry name" value="PAS domain"/>
    <property type="match status" value="1"/>
</dbReference>
<dbReference type="InterPro" id="IPR035965">
    <property type="entry name" value="PAS-like_dom_sf"/>
</dbReference>
<dbReference type="InterPro" id="IPR000014">
    <property type="entry name" value="PAS"/>
</dbReference>
<dbReference type="Pfam" id="PF13185">
    <property type="entry name" value="GAF_2"/>
    <property type="match status" value="1"/>
</dbReference>
<dbReference type="InterPro" id="IPR013656">
    <property type="entry name" value="PAS_4"/>
</dbReference>
<dbReference type="Pfam" id="PF04967">
    <property type="entry name" value="HTH_10"/>
    <property type="match status" value="1"/>
</dbReference>
<evidence type="ECO:0000313" key="7">
    <source>
        <dbReference type="Proteomes" id="UP000011648"/>
    </source>
</evidence>
<feature type="compositionally biased region" description="Polar residues" evidence="3">
    <location>
        <begin position="482"/>
        <end position="500"/>
    </location>
</feature>
<feature type="compositionally biased region" description="Basic and acidic residues" evidence="3">
    <location>
        <begin position="214"/>
        <end position="232"/>
    </location>
</feature>
<organism evidence="6 7">
    <name type="scientific">Natrialba taiwanensis DSM 12281</name>
    <dbReference type="NCBI Taxonomy" id="1230458"/>
    <lineage>
        <taxon>Archaea</taxon>
        <taxon>Methanobacteriati</taxon>
        <taxon>Methanobacteriota</taxon>
        <taxon>Stenosarchaea group</taxon>
        <taxon>Halobacteria</taxon>
        <taxon>Halobacteriales</taxon>
        <taxon>Natrialbaceae</taxon>
        <taxon>Natrialba</taxon>
    </lineage>
</organism>
<comment type="caution">
    <text evidence="6">The sequence shown here is derived from an EMBL/GenBank/DDBJ whole genome shotgun (WGS) entry which is preliminary data.</text>
</comment>
<keyword evidence="1" id="KW-0805">Transcription regulation</keyword>
<feature type="region of interest" description="Disordered" evidence="3">
    <location>
        <begin position="152"/>
        <end position="232"/>
    </location>
</feature>
<dbReference type="Pfam" id="PF15915">
    <property type="entry name" value="BAT"/>
    <property type="match status" value="1"/>
</dbReference>
<proteinExistence type="predicted"/>
<dbReference type="CDD" id="cd00130">
    <property type="entry name" value="PAS"/>
    <property type="match status" value="1"/>
</dbReference>
<evidence type="ECO:0000256" key="3">
    <source>
        <dbReference type="SAM" id="MobiDB-lite"/>
    </source>
</evidence>
<gene>
    <name evidence="6" type="ORF">C484_21693</name>
</gene>
<dbReference type="EMBL" id="AOIL01000070">
    <property type="protein sequence ID" value="ELY84804.1"/>
    <property type="molecule type" value="Genomic_DNA"/>
</dbReference>
<dbReference type="PROSITE" id="PS50112">
    <property type="entry name" value="PAS"/>
    <property type="match status" value="1"/>
</dbReference>